<protein>
    <submittedName>
        <fullName evidence="1">Uncharacterized protein</fullName>
    </submittedName>
</protein>
<sequence length="58" mass="6151">MPAVKTAGKADAASVVKPVQDLEKKEEGAKQRTGNFRALKAFPVTVLKVKGIVLLTSD</sequence>
<dbReference type="RefSeq" id="WP_200505351.1">
    <property type="nucleotide sequence ID" value="NZ_JAEHFX010000002.1"/>
</dbReference>
<gene>
    <name evidence="1" type="ORF">I5M27_06405</name>
</gene>
<keyword evidence="2" id="KW-1185">Reference proteome</keyword>
<name>A0ABS1BZP4_9BACT</name>
<evidence type="ECO:0000313" key="1">
    <source>
        <dbReference type="EMBL" id="MBK0402609.1"/>
    </source>
</evidence>
<proteinExistence type="predicted"/>
<evidence type="ECO:0000313" key="2">
    <source>
        <dbReference type="Proteomes" id="UP000644147"/>
    </source>
</evidence>
<accession>A0ABS1BZP4</accession>
<dbReference type="Proteomes" id="UP000644147">
    <property type="component" value="Unassembled WGS sequence"/>
</dbReference>
<comment type="caution">
    <text evidence="1">The sequence shown here is derived from an EMBL/GenBank/DDBJ whole genome shotgun (WGS) entry which is preliminary data.</text>
</comment>
<organism evidence="1 2">
    <name type="scientific">Adhaeribacter terrigena</name>
    <dbReference type="NCBI Taxonomy" id="2793070"/>
    <lineage>
        <taxon>Bacteria</taxon>
        <taxon>Pseudomonadati</taxon>
        <taxon>Bacteroidota</taxon>
        <taxon>Cytophagia</taxon>
        <taxon>Cytophagales</taxon>
        <taxon>Hymenobacteraceae</taxon>
        <taxon>Adhaeribacter</taxon>
    </lineage>
</organism>
<reference evidence="1 2" key="1">
    <citation type="submission" date="2020-12" db="EMBL/GenBank/DDBJ databases">
        <title>Bacterial novel species Adhaeribacter sp. BT258 isolated from soil.</title>
        <authorList>
            <person name="Jung H.-Y."/>
        </authorList>
    </citation>
    <scope>NUCLEOTIDE SEQUENCE [LARGE SCALE GENOMIC DNA]</scope>
    <source>
        <strain evidence="1 2">BT258</strain>
    </source>
</reference>
<dbReference type="EMBL" id="JAEHFX010000002">
    <property type="protein sequence ID" value="MBK0402609.1"/>
    <property type="molecule type" value="Genomic_DNA"/>
</dbReference>